<comment type="caution">
    <text evidence="2">The sequence shown here is derived from an EMBL/GenBank/DDBJ whole genome shotgun (WGS) entry which is preliminary data.</text>
</comment>
<proteinExistence type="predicted"/>
<protein>
    <recommendedName>
        <fullName evidence="4">C2H2-type domain-containing protein</fullName>
    </recommendedName>
</protein>
<evidence type="ECO:0000256" key="1">
    <source>
        <dbReference type="SAM" id="Phobius"/>
    </source>
</evidence>
<evidence type="ECO:0008006" key="4">
    <source>
        <dbReference type="Google" id="ProtNLM"/>
    </source>
</evidence>
<keyword evidence="1" id="KW-1133">Transmembrane helix</keyword>
<gene>
    <name evidence="2" type="ORF">V6N12_029492</name>
</gene>
<organism evidence="2 3">
    <name type="scientific">Hibiscus sabdariffa</name>
    <name type="common">roselle</name>
    <dbReference type="NCBI Taxonomy" id="183260"/>
    <lineage>
        <taxon>Eukaryota</taxon>
        <taxon>Viridiplantae</taxon>
        <taxon>Streptophyta</taxon>
        <taxon>Embryophyta</taxon>
        <taxon>Tracheophyta</taxon>
        <taxon>Spermatophyta</taxon>
        <taxon>Magnoliopsida</taxon>
        <taxon>eudicotyledons</taxon>
        <taxon>Gunneridae</taxon>
        <taxon>Pentapetalae</taxon>
        <taxon>rosids</taxon>
        <taxon>malvids</taxon>
        <taxon>Malvales</taxon>
        <taxon>Malvaceae</taxon>
        <taxon>Malvoideae</taxon>
        <taxon>Hibiscus</taxon>
    </lineage>
</organism>
<reference evidence="2 3" key="1">
    <citation type="journal article" date="2024" name="G3 (Bethesda)">
        <title>Genome assembly of Hibiscus sabdariffa L. provides insights into metabolisms of medicinal natural products.</title>
        <authorList>
            <person name="Kim T."/>
        </authorList>
    </citation>
    <scope>NUCLEOTIDE SEQUENCE [LARGE SCALE GENOMIC DNA]</scope>
    <source>
        <strain evidence="2">TK-2024</strain>
        <tissue evidence="2">Old leaves</tissue>
    </source>
</reference>
<dbReference type="Proteomes" id="UP001472677">
    <property type="component" value="Unassembled WGS sequence"/>
</dbReference>
<evidence type="ECO:0000313" key="3">
    <source>
        <dbReference type="Proteomes" id="UP001472677"/>
    </source>
</evidence>
<feature type="transmembrane region" description="Helical" evidence="1">
    <location>
        <begin position="12"/>
        <end position="29"/>
    </location>
</feature>
<keyword evidence="1" id="KW-0472">Membrane</keyword>
<accession>A0ABR2CW98</accession>
<evidence type="ECO:0000313" key="2">
    <source>
        <dbReference type="EMBL" id="KAK8524630.1"/>
    </source>
</evidence>
<sequence length="301" mass="33568">MVSASKTYGPKPALKFFSTVAVLIGGLILKSFHFYPHRSLYSTGQYISFETKEYPCRLLKKSPLPFVTEISRKDAKKYANGKACFYCNKGFKNYRALVDQFRVHLENGSLRGLNFTGCTSNSSTSIGTLLFCYRTASRTQLVGTRRFQYLELHHQLTSAQCSARTKQTRLTGTDPLAVIPEFLKLRFSCLLMVLFALLFNSSAPEAFVLASACAAMSSAVFVPSNSVVTIGLRTDNSSYLVPDGVCHFNTDEFVVSQDGLPPTSHDALNRTQGSSILCHLKSWSILEKLVDWLRKQEVLHN</sequence>
<dbReference type="EMBL" id="JBBPBM010000041">
    <property type="protein sequence ID" value="KAK8524630.1"/>
    <property type="molecule type" value="Genomic_DNA"/>
</dbReference>
<keyword evidence="3" id="KW-1185">Reference proteome</keyword>
<keyword evidence="1" id="KW-0812">Transmembrane</keyword>
<name>A0ABR2CW98_9ROSI</name>